<sequence length="201" mass="21797">MSAIDGLDARIIALLTQDARVGVVELARRLGVSRNTVQSRMRWLEEHQVIRGYRPWVDLESVGLHVQAFIALKLVQGRLRTVAAELARLPEVLEMHVTTGEKDLLLRVATTNHAMLQQLLERVYSVPGVSDSSTSLSMTTPLHFRLSPLLDTITEGAGFGRAKPSAAEGGSVRPDSGPPVAGFAGHARQESLDARTTSRGS</sequence>
<dbReference type="PROSITE" id="PS50956">
    <property type="entry name" value="HTH_ASNC_2"/>
    <property type="match status" value="1"/>
</dbReference>
<evidence type="ECO:0000256" key="1">
    <source>
        <dbReference type="ARBA" id="ARBA00023015"/>
    </source>
</evidence>
<keyword evidence="3" id="KW-0804">Transcription</keyword>
<evidence type="ECO:0000259" key="5">
    <source>
        <dbReference type="PROSITE" id="PS50956"/>
    </source>
</evidence>
<dbReference type="Gene3D" id="3.30.70.920">
    <property type="match status" value="1"/>
</dbReference>
<dbReference type="Pfam" id="PF01037">
    <property type="entry name" value="AsnC_trans_reg"/>
    <property type="match status" value="1"/>
</dbReference>
<dbReference type="PANTHER" id="PTHR30154">
    <property type="entry name" value="LEUCINE-RESPONSIVE REGULATORY PROTEIN"/>
    <property type="match status" value="1"/>
</dbReference>
<dbReference type="PRINTS" id="PR00033">
    <property type="entry name" value="HTHASNC"/>
</dbReference>
<keyword evidence="2" id="KW-0238">DNA-binding</keyword>
<dbReference type="SUPFAM" id="SSF46785">
    <property type="entry name" value="Winged helix' DNA-binding domain"/>
    <property type="match status" value="1"/>
</dbReference>
<keyword evidence="1" id="KW-0805">Transcription regulation</keyword>
<dbReference type="PANTHER" id="PTHR30154:SF34">
    <property type="entry name" value="TRANSCRIPTIONAL REGULATOR AZLB"/>
    <property type="match status" value="1"/>
</dbReference>
<organism evidence="6 7">
    <name type="scientific">Microbacterium soli</name>
    <dbReference type="NCBI Taxonomy" id="446075"/>
    <lineage>
        <taxon>Bacteria</taxon>
        <taxon>Bacillati</taxon>
        <taxon>Actinomycetota</taxon>
        <taxon>Actinomycetes</taxon>
        <taxon>Micrococcales</taxon>
        <taxon>Microbacteriaceae</taxon>
        <taxon>Microbacterium</taxon>
    </lineage>
</organism>
<keyword evidence="7" id="KW-1185">Reference proteome</keyword>
<evidence type="ECO:0000256" key="4">
    <source>
        <dbReference type="SAM" id="MobiDB-lite"/>
    </source>
</evidence>
<dbReference type="InterPro" id="IPR019887">
    <property type="entry name" value="Tscrpt_reg_AsnC/Lrp_C"/>
</dbReference>
<dbReference type="RefSeq" id="WP_344819277.1">
    <property type="nucleotide sequence ID" value="NZ_BAABCP010000001.1"/>
</dbReference>
<dbReference type="InterPro" id="IPR011991">
    <property type="entry name" value="ArsR-like_HTH"/>
</dbReference>
<dbReference type="SUPFAM" id="SSF54909">
    <property type="entry name" value="Dimeric alpha+beta barrel"/>
    <property type="match status" value="1"/>
</dbReference>
<dbReference type="Gene3D" id="1.10.10.10">
    <property type="entry name" value="Winged helix-like DNA-binding domain superfamily/Winged helix DNA-binding domain"/>
    <property type="match status" value="1"/>
</dbReference>
<gene>
    <name evidence="6" type="ORF">GCM10022383_18580</name>
</gene>
<evidence type="ECO:0000256" key="3">
    <source>
        <dbReference type="ARBA" id="ARBA00023163"/>
    </source>
</evidence>
<feature type="region of interest" description="Disordered" evidence="4">
    <location>
        <begin position="160"/>
        <end position="201"/>
    </location>
</feature>
<dbReference type="SMART" id="SM00344">
    <property type="entry name" value="HTH_ASNC"/>
    <property type="match status" value="1"/>
</dbReference>
<accession>A0ABP7NBS0</accession>
<proteinExistence type="predicted"/>
<dbReference type="Pfam" id="PF13404">
    <property type="entry name" value="HTH_AsnC-type"/>
    <property type="match status" value="1"/>
</dbReference>
<dbReference type="Proteomes" id="UP001501591">
    <property type="component" value="Unassembled WGS sequence"/>
</dbReference>
<evidence type="ECO:0000313" key="7">
    <source>
        <dbReference type="Proteomes" id="UP001501591"/>
    </source>
</evidence>
<dbReference type="InterPro" id="IPR011008">
    <property type="entry name" value="Dimeric_a/b-barrel"/>
</dbReference>
<feature type="domain" description="HTH asnC-type" evidence="5">
    <location>
        <begin position="4"/>
        <end position="65"/>
    </location>
</feature>
<reference evidence="7" key="1">
    <citation type="journal article" date="2019" name="Int. J. Syst. Evol. Microbiol.">
        <title>The Global Catalogue of Microorganisms (GCM) 10K type strain sequencing project: providing services to taxonomists for standard genome sequencing and annotation.</title>
        <authorList>
            <consortium name="The Broad Institute Genomics Platform"/>
            <consortium name="The Broad Institute Genome Sequencing Center for Infectious Disease"/>
            <person name="Wu L."/>
            <person name="Ma J."/>
        </authorList>
    </citation>
    <scope>NUCLEOTIDE SEQUENCE [LARGE SCALE GENOMIC DNA]</scope>
    <source>
        <strain evidence="7">JCM 17024</strain>
    </source>
</reference>
<evidence type="ECO:0000256" key="2">
    <source>
        <dbReference type="ARBA" id="ARBA00023125"/>
    </source>
</evidence>
<dbReference type="InterPro" id="IPR019888">
    <property type="entry name" value="Tscrpt_reg_AsnC-like"/>
</dbReference>
<name>A0ABP7NBS0_9MICO</name>
<dbReference type="InterPro" id="IPR036390">
    <property type="entry name" value="WH_DNA-bd_sf"/>
</dbReference>
<dbReference type="InterPro" id="IPR036388">
    <property type="entry name" value="WH-like_DNA-bd_sf"/>
</dbReference>
<protein>
    <submittedName>
        <fullName evidence="6">Lrp/AsnC family transcriptional regulator</fullName>
    </submittedName>
</protein>
<dbReference type="InterPro" id="IPR000485">
    <property type="entry name" value="AsnC-type_HTH_dom"/>
</dbReference>
<comment type="caution">
    <text evidence="6">The sequence shown here is derived from an EMBL/GenBank/DDBJ whole genome shotgun (WGS) entry which is preliminary data.</text>
</comment>
<evidence type="ECO:0000313" key="6">
    <source>
        <dbReference type="EMBL" id="GAA3941050.1"/>
    </source>
</evidence>
<dbReference type="CDD" id="cd00090">
    <property type="entry name" value="HTH_ARSR"/>
    <property type="match status" value="1"/>
</dbReference>
<dbReference type="EMBL" id="BAABCP010000001">
    <property type="protein sequence ID" value="GAA3941050.1"/>
    <property type="molecule type" value="Genomic_DNA"/>
</dbReference>